<evidence type="ECO:0000259" key="10">
    <source>
        <dbReference type="PROSITE" id="PS51779"/>
    </source>
</evidence>
<feature type="domain" description="POTRA" evidence="10">
    <location>
        <begin position="47"/>
        <end position="114"/>
    </location>
</feature>
<evidence type="ECO:0000313" key="11">
    <source>
        <dbReference type="EMBL" id="ANP47889.1"/>
    </source>
</evidence>
<dbReference type="InParanoid" id="A0A1B1AMU3"/>
<dbReference type="GO" id="GO:0051205">
    <property type="term" value="P:protein insertion into membrane"/>
    <property type="evidence" value="ECO:0007669"/>
    <property type="project" value="UniProtKB-UniRule"/>
</dbReference>
<dbReference type="PIRSF" id="PIRSF006076">
    <property type="entry name" value="OM_assembly_OMP85"/>
    <property type="match status" value="1"/>
</dbReference>
<dbReference type="FunCoup" id="A0A1B1AMU3">
    <property type="interactions" value="274"/>
</dbReference>
<dbReference type="InterPro" id="IPR039910">
    <property type="entry name" value="D15-like"/>
</dbReference>
<comment type="subunit">
    <text evidence="8">Part of the Bam complex.</text>
</comment>
<dbReference type="PROSITE" id="PS51779">
    <property type="entry name" value="POTRA"/>
    <property type="match status" value="4"/>
</dbReference>
<feature type="domain" description="POTRA" evidence="10">
    <location>
        <begin position="368"/>
        <end position="441"/>
    </location>
</feature>
<dbReference type="GO" id="GO:0009279">
    <property type="term" value="C:cell outer membrane"/>
    <property type="evidence" value="ECO:0007669"/>
    <property type="project" value="UniProtKB-SubCell"/>
</dbReference>
<dbReference type="GO" id="GO:0043165">
    <property type="term" value="P:Gram-negative-bacterium-type cell outer membrane assembly"/>
    <property type="evidence" value="ECO:0007669"/>
    <property type="project" value="UniProtKB-UniRule"/>
</dbReference>
<dbReference type="Pfam" id="PF01103">
    <property type="entry name" value="Omp85"/>
    <property type="match status" value="1"/>
</dbReference>
<dbReference type="AlphaFoldDB" id="A0A1B1AMU3"/>
<proteinExistence type="inferred from homology"/>
<evidence type="ECO:0000256" key="5">
    <source>
        <dbReference type="ARBA" id="ARBA00022737"/>
    </source>
</evidence>
<dbReference type="STRING" id="1759059.ATE48_00735"/>
<dbReference type="HAMAP" id="MF_01430">
    <property type="entry name" value="OM_assembly_BamA"/>
    <property type="match status" value="1"/>
</dbReference>
<dbReference type="PANTHER" id="PTHR12815">
    <property type="entry name" value="SORTING AND ASSEMBLY MACHINERY SAMM50 PROTEIN FAMILY MEMBER"/>
    <property type="match status" value="1"/>
</dbReference>
<keyword evidence="3 8" id="KW-0812">Transmembrane</keyword>
<dbReference type="Gene3D" id="2.40.160.50">
    <property type="entry name" value="membrane protein fhac: a member of the omp85/tpsb transporter family"/>
    <property type="match status" value="1"/>
</dbReference>
<feature type="chain" id="PRO_5009003332" description="Outer membrane protein assembly factor BamA" evidence="8">
    <location>
        <begin position="32"/>
        <end position="817"/>
    </location>
</feature>
<keyword evidence="4 8" id="KW-0732">Signal</keyword>
<evidence type="ECO:0000256" key="8">
    <source>
        <dbReference type="HAMAP-Rule" id="MF_01430"/>
    </source>
</evidence>
<dbReference type="InterPro" id="IPR034746">
    <property type="entry name" value="POTRA"/>
</dbReference>
<accession>A0A1B1AMU3</accession>
<evidence type="ECO:0000256" key="1">
    <source>
        <dbReference type="ARBA" id="ARBA00004370"/>
    </source>
</evidence>
<evidence type="ECO:0000256" key="7">
    <source>
        <dbReference type="ARBA" id="ARBA00023237"/>
    </source>
</evidence>
<dbReference type="InterPro" id="IPR010827">
    <property type="entry name" value="BamA/TamA_POTRA"/>
</dbReference>
<comment type="function">
    <text evidence="8">Part of the outer membrane protein assembly complex, which is involved in assembly and insertion of beta-barrel proteins into the outer membrane.</text>
</comment>
<gene>
    <name evidence="8" type="primary">bamA</name>
    <name evidence="11" type="ORF">ATE48_00735</name>
</gene>
<organism evidence="11 12">
    <name type="scientific">Candidatus Viadribacter manganicus</name>
    <dbReference type="NCBI Taxonomy" id="1759059"/>
    <lineage>
        <taxon>Bacteria</taxon>
        <taxon>Pseudomonadati</taxon>
        <taxon>Pseudomonadota</taxon>
        <taxon>Alphaproteobacteria</taxon>
        <taxon>Hyphomonadales</taxon>
        <taxon>Hyphomonadaceae</taxon>
        <taxon>Candidatus Viadribacter</taxon>
    </lineage>
</organism>
<dbReference type="Gene3D" id="3.10.20.310">
    <property type="entry name" value="membrane protein fhac"/>
    <property type="match status" value="5"/>
</dbReference>
<dbReference type="EMBL" id="CP013244">
    <property type="protein sequence ID" value="ANP47889.1"/>
    <property type="molecule type" value="Genomic_DNA"/>
</dbReference>
<keyword evidence="12" id="KW-1185">Reference proteome</keyword>
<comment type="similarity">
    <text evidence="8">Belongs to the BamA family.</text>
</comment>
<dbReference type="KEGG" id="cbot:ATE48_00735"/>
<feature type="domain" description="POTRA" evidence="10">
    <location>
        <begin position="195"/>
        <end position="283"/>
    </location>
</feature>
<reference evidence="11 12" key="1">
    <citation type="submission" date="2015-11" db="EMBL/GenBank/DDBJ databases">
        <title>Whole-Genome Sequence of Candidatus Oderbacter manganicum from the National Park Lower Oder Valley, Germany.</title>
        <authorList>
            <person name="Braun B."/>
            <person name="Liere K."/>
            <person name="Szewzyk U."/>
        </authorList>
    </citation>
    <scope>NUCLEOTIDE SEQUENCE [LARGE SCALE GENOMIC DNA]</scope>
    <source>
        <strain evidence="11 12">OTSz_A_272</strain>
    </source>
</reference>
<dbReference type="PANTHER" id="PTHR12815:SF23">
    <property type="entry name" value="OUTER MEMBRANE PROTEIN ASSEMBLY FACTOR BAMA"/>
    <property type="match status" value="1"/>
</dbReference>
<evidence type="ECO:0000256" key="4">
    <source>
        <dbReference type="ARBA" id="ARBA00022729"/>
    </source>
</evidence>
<evidence type="ECO:0000256" key="2">
    <source>
        <dbReference type="ARBA" id="ARBA00022452"/>
    </source>
</evidence>
<feature type="domain" description="POTRA" evidence="10">
    <location>
        <begin position="115"/>
        <end position="192"/>
    </location>
</feature>
<dbReference type="Pfam" id="PF07244">
    <property type="entry name" value="POTRA"/>
    <property type="match status" value="5"/>
</dbReference>
<keyword evidence="7 8" id="KW-0998">Cell outer membrane</keyword>
<comment type="subcellular location">
    <subcellularLocation>
        <location evidence="8">Cell outer membrane</location>
    </subcellularLocation>
    <subcellularLocation>
        <location evidence="1">Membrane</location>
    </subcellularLocation>
</comment>
<evidence type="ECO:0000256" key="6">
    <source>
        <dbReference type="ARBA" id="ARBA00023136"/>
    </source>
</evidence>
<keyword evidence="2 8" id="KW-1134">Transmembrane beta strand</keyword>
<feature type="signal peptide" evidence="8">
    <location>
        <begin position="1"/>
        <end position="31"/>
    </location>
</feature>
<evidence type="ECO:0000313" key="12">
    <source>
        <dbReference type="Proteomes" id="UP000092498"/>
    </source>
</evidence>
<keyword evidence="6 8" id="KW-0472">Membrane</keyword>
<dbReference type="NCBIfam" id="TIGR03303">
    <property type="entry name" value="OM_YaeT"/>
    <property type="match status" value="1"/>
</dbReference>
<dbReference type="InterPro" id="IPR023707">
    <property type="entry name" value="OM_assembly_BamA"/>
</dbReference>
<evidence type="ECO:0000256" key="3">
    <source>
        <dbReference type="ARBA" id="ARBA00022692"/>
    </source>
</evidence>
<name>A0A1B1AMU3_9PROT</name>
<dbReference type="Proteomes" id="UP000092498">
    <property type="component" value="Chromosome"/>
</dbReference>
<protein>
    <recommendedName>
        <fullName evidence="8 9">Outer membrane protein assembly factor BamA</fullName>
    </recommendedName>
</protein>
<sequence length="817" mass="90924" precursor="true">MRDVALGALGCVATVGAGAGALLAASTDAYAQQNQTAAPPQAQAPGVAIRRVLVEGNQRIEPATISSYLQVGPGDTFDPERIDMSIKTLFATGLFSDVQIEQRGSDLVVVVSENPIINRVVFEGMRTLDEEDLEGEVQARPRSVFTPARAQADVQRILDVYRRNGRFAAQVTPQVRELDQNRVDLIFEVDEGPVTGVRDINFIGNEEFSDRRLRDAIVTTESTWMNFFSNNDNYDPDRLEYDREQLRQFYNNRGYADFRVVSAVAELTPDQRDFFITFTVDEGVQYEFGEITIQTELNRLPEPLLRAVNPIRPGTVFRGDQIEDAIDAMTYVAGTVGYANVQITPVVERDRETRKVNITFEVDEGPRTFIERIDIVGNTRTVDRVIRREMRVSEGDAFNRVLLDRSQAQIRSLGFFTDVKVEDADGSQPDRSVVTVTVEEQSTGEFAFAAGYSSTESFLFDVSVTERNLRGRGQFLRLRASSSSQRQQLDLRFTEPRFMGREIAAGFDLYSLRTDFLDQSSFENQSTGIGLRTGFRIGERTNLGLTYSLIQDDTQIADVYIDHDSNILTPDVNQCDAVNVSRPLLCDQEGTFITSVLGFQVNWDRRNSPVNATRGFNLDFSQDVAGLGGEVNYLRTELEGGIYYGLPYGFRALFRGSAGVIAGWNGDNVRINDRFFKGGSSFRGFDVAGIGPRQLLVDDITGEIVQRGDAVGGNAYAIGTLQLDVPLPLPESFSLGSALFVDFGTLGYLDAANRQTVDLAGANRLIVDDSASLRVAAGVSIFWDSPFGPVQFDFAQPLQYEDYDRREQFRFSTRTSF</sequence>
<keyword evidence="5 8" id="KW-0677">Repeat</keyword>
<evidence type="ECO:0000256" key="9">
    <source>
        <dbReference type="NCBIfam" id="TIGR03303"/>
    </source>
</evidence>
<dbReference type="InterPro" id="IPR000184">
    <property type="entry name" value="Bac_surfAg_D15"/>
</dbReference>